<organism evidence="2 3">
    <name type="scientific">Pseudoponticoccus marisrubri</name>
    <dbReference type="NCBI Taxonomy" id="1685382"/>
    <lineage>
        <taxon>Bacteria</taxon>
        <taxon>Pseudomonadati</taxon>
        <taxon>Pseudomonadota</taxon>
        <taxon>Alphaproteobacteria</taxon>
        <taxon>Rhodobacterales</taxon>
        <taxon>Roseobacteraceae</taxon>
        <taxon>Pseudoponticoccus</taxon>
    </lineage>
</organism>
<proteinExistence type="predicted"/>
<dbReference type="RefSeq" id="WP_058861337.1">
    <property type="nucleotide sequence ID" value="NZ_LPXO01000003.1"/>
</dbReference>
<feature type="transmembrane region" description="Helical" evidence="1">
    <location>
        <begin position="20"/>
        <end position="36"/>
    </location>
</feature>
<dbReference type="OrthoDB" id="7874179at2"/>
<reference evidence="2 3" key="1">
    <citation type="submission" date="2015-12" db="EMBL/GenBank/DDBJ databases">
        <authorList>
            <person name="Shamseldin A."/>
            <person name="Moawad H."/>
            <person name="Abd El-Rahim W.M."/>
            <person name="Sadowsky M.J."/>
        </authorList>
    </citation>
    <scope>NUCLEOTIDE SEQUENCE [LARGE SCALE GENOMIC DNA]</scope>
    <source>
        <strain evidence="2 3">SJ5A-1</strain>
    </source>
</reference>
<dbReference type="EMBL" id="LPXO01000003">
    <property type="protein sequence ID" value="KUF11392.1"/>
    <property type="molecule type" value="Genomic_DNA"/>
</dbReference>
<feature type="transmembrane region" description="Helical" evidence="1">
    <location>
        <begin position="109"/>
        <end position="127"/>
    </location>
</feature>
<dbReference type="AlphaFoldDB" id="A0A0W7WL98"/>
<evidence type="ECO:0000313" key="3">
    <source>
        <dbReference type="Proteomes" id="UP000054396"/>
    </source>
</evidence>
<keyword evidence="1" id="KW-0472">Membrane</keyword>
<keyword evidence="1" id="KW-0812">Transmembrane</keyword>
<protein>
    <submittedName>
        <fullName evidence="2">Uncharacterized protein</fullName>
    </submittedName>
</protein>
<keyword evidence="3" id="KW-1185">Reference proteome</keyword>
<accession>A0A0W7WL98</accession>
<name>A0A0W7WL98_9RHOB</name>
<dbReference type="STRING" id="1685382.AVJ23_06400"/>
<dbReference type="Proteomes" id="UP000054396">
    <property type="component" value="Unassembled WGS sequence"/>
</dbReference>
<gene>
    <name evidence="2" type="ORF">AVJ23_06400</name>
</gene>
<feature type="transmembrane region" description="Helical" evidence="1">
    <location>
        <begin position="78"/>
        <end position="97"/>
    </location>
</feature>
<sequence length="128" mass="13847">MNFLPEPDPVVLGFFFFKKFVYLEVLAVLAALRLAVGQGIARWPALVALLMALGGVATVLAPAAGLNEGPLYVSAARFMGQSGGMAALLVPSAVFLISTITPRARWRWLDILHLLMLAGLLLAWWWIG</sequence>
<keyword evidence="1" id="KW-1133">Transmembrane helix</keyword>
<evidence type="ECO:0000256" key="1">
    <source>
        <dbReference type="SAM" id="Phobius"/>
    </source>
</evidence>
<evidence type="ECO:0000313" key="2">
    <source>
        <dbReference type="EMBL" id="KUF11392.1"/>
    </source>
</evidence>
<comment type="caution">
    <text evidence="2">The sequence shown here is derived from an EMBL/GenBank/DDBJ whole genome shotgun (WGS) entry which is preliminary data.</text>
</comment>
<feature type="transmembrane region" description="Helical" evidence="1">
    <location>
        <begin position="43"/>
        <end position="66"/>
    </location>
</feature>